<feature type="domain" description="Calcineurin-like phosphoesterase" evidence="1">
    <location>
        <begin position="147"/>
        <end position="337"/>
    </location>
</feature>
<sequence>MASILSNPEVQARLIELVEDHPEWSAAQAAAALTIELGCSVTKDAVQKKLRSLRSFDGDRVATRSDLLQTSLGLSDEVEKRSDVFAGDTYVPTGVTITEVSRDEEGNARKSQVTYKAPKSVVQPATPRRIDYLKSLAKPKDSSERLVIAMGDTQFPFEDPAAWALSLSFIRDVKPDEIVLTGDIVDGQAVSRFEKDPRKTVRLNDEMQHAHDRLAELRAAAGDAKIVYVQGNHDVRIARYAQNQAPAFVGLTIPGTDIEVLGLRNLLQLDALRIELIEPVEGSLSDGHLAGFYDIAPDLVATHGFYSRGGRTGGGGVSIMPLVDSLDKSVVGGHDHRQGIGIVTRGNRRLKAISTGMLCRRDLGYQPDGTSNWQTGFVAFSFAADGTWSPELIEIVDGRLAWRGQRWELPAAAALTAAMKAVR</sequence>
<dbReference type="GO" id="GO:0016787">
    <property type="term" value="F:hydrolase activity"/>
    <property type="evidence" value="ECO:0007669"/>
    <property type="project" value="InterPro"/>
</dbReference>
<dbReference type="Gene3D" id="3.60.21.10">
    <property type="match status" value="1"/>
</dbReference>
<evidence type="ECO:0000313" key="3">
    <source>
        <dbReference type="EMBL" id="CAB4189204.1"/>
    </source>
</evidence>
<dbReference type="CDD" id="cd00838">
    <property type="entry name" value="MPP_superfamily"/>
    <property type="match status" value="1"/>
</dbReference>
<dbReference type="SUPFAM" id="SSF56300">
    <property type="entry name" value="Metallo-dependent phosphatases"/>
    <property type="match status" value="1"/>
</dbReference>
<protein>
    <submittedName>
        <fullName evidence="3">MPP_superfamily domain containing protein</fullName>
    </submittedName>
</protein>
<reference evidence="3" key="1">
    <citation type="submission" date="2020-05" db="EMBL/GenBank/DDBJ databases">
        <authorList>
            <person name="Chiriac C."/>
            <person name="Salcher M."/>
            <person name="Ghai R."/>
            <person name="Kavagutti S V."/>
        </authorList>
    </citation>
    <scope>NUCLEOTIDE SEQUENCE</scope>
</reference>
<dbReference type="EMBL" id="LR797138">
    <property type="protein sequence ID" value="CAB4189204.1"/>
    <property type="molecule type" value="Genomic_DNA"/>
</dbReference>
<organism evidence="3">
    <name type="scientific">uncultured Caudovirales phage</name>
    <dbReference type="NCBI Taxonomy" id="2100421"/>
    <lineage>
        <taxon>Viruses</taxon>
        <taxon>Duplodnaviria</taxon>
        <taxon>Heunggongvirae</taxon>
        <taxon>Uroviricota</taxon>
        <taxon>Caudoviricetes</taxon>
        <taxon>Peduoviridae</taxon>
        <taxon>Maltschvirus</taxon>
        <taxon>Maltschvirus maltsch</taxon>
    </lineage>
</organism>
<dbReference type="InterPro" id="IPR029052">
    <property type="entry name" value="Metallo-depent_PP-like"/>
</dbReference>
<gene>
    <name evidence="3" type="ORF">UFOVP1189_3</name>
    <name evidence="2" type="ORF">UFOVP464_27</name>
</gene>
<dbReference type="EMBL" id="LR796430">
    <property type="protein sequence ID" value="CAB4144249.1"/>
    <property type="molecule type" value="Genomic_DNA"/>
</dbReference>
<accession>A0A6J5RC84</accession>
<proteinExistence type="predicted"/>
<evidence type="ECO:0000313" key="2">
    <source>
        <dbReference type="EMBL" id="CAB4144249.1"/>
    </source>
</evidence>
<dbReference type="InterPro" id="IPR004843">
    <property type="entry name" value="Calcineurin-like_PHP"/>
</dbReference>
<evidence type="ECO:0000259" key="1">
    <source>
        <dbReference type="Pfam" id="PF00149"/>
    </source>
</evidence>
<name>A0A6J5RC84_9CAUD</name>
<dbReference type="Pfam" id="PF00149">
    <property type="entry name" value="Metallophos"/>
    <property type="match status" value="1"/>
</dbReference>